<evidence type="ECO:0000313" key="3">
    <source>
        <dbReference type="Proteomes" id="UP000306441"/>
    </source>
</evidence>
<keyword evidence="1" id="KW-0732">Signal</keyword>
<feature type="signal peptide" evidence="1">
    <location>
        <begin position="1"/>
        <end position="21"/>
    </location>
</feature>
<sequence>MRMKLAPFLLSAACCLSAAQADTLKGYRLTVDGIAADIDAGESTEITLPDGRKVTARLERNEFATYAGERFSFVHPSTMAVTKTQLSDTIVQHLLATAVGTVVVVQDYAAVNPVSLDQLMLQEMTKETVQAGGELTQQKASRRLADGKELIGLKATVKTRTESVDYEVLGYGGIDQGVMVITRIDADNASTDQQVIDRFWQSLTIDF</sequence>
<proteinExistence type="predicted"/>
<gene>
    <name evidence="2" type="ORF">E6C48_15715</name>
</gene>
<dbReference type="EMBL" id="SSNY01000009">
    <property type="protein sequence ID" value="THF56156.1"/>
    <property type="molecule type" value="Genomic_DNA"/>
</dbReference>
<accession>A0ABY2Q5B6</accession>
<dbReference type="Proteomes" id="UP000306441">
    <property type="component" value="Unassembled WGS sequence"/>
</dbReference>
<feature type="chain" id="PRO_5045188468" evidence="1">
    <location>
        <begin position="22"/>
        <end position="207"/>
    </location>
</feature>
<protein>
    <submittedName>
        <fullName evidence="2">Uncharacterized protein</fullName>
    </submittedName>
</protein>
<name>A0ABY2Q5B6_9HYPH</name>
<evidence type="ECO:0000256" key="1">
    <source>
        <dbReference type="SAM" id="SignalP"/>
    </source>
</evidence>
<organism evidence="2 3">
    <name type="scientific">Ollibium composti</name>
    <dbReference type="NCBI Taxonomy" id="2675109"/>
    <lineage>
        <taxon>Bacteria</taxon>
        <taxon>Pseudomonadati</taxon>
        <taxon>Pseudomonadota</taxon>
        <taxon>Alphaproteobacteria</taxon>
        <taxon>Hyphomicrobiales</taxon>
        <taxon>Phyllobacteriaceae</taxon>
        <taxon>Ollibium</taxon>
    </lineage>
</organism>
<keyword evidence="3" id="KW-1185">Reference proteome</keyword>
<evidence type="ECO:0000313" key="2">
    <source>
        <dbReference type="EMBL" id="THF56156.1"/>
    </source>
</evidence>
<comment type="caution">
    <text evidence="2">The sequence shown here is derived from an EMBL/GenBank/DDBJ whole genome shotgun (WGS) entry which is preliminary data.</text>
</comment>
<reference evidence="2 3" key="1">
    <citation type="submission" date="2019-04" db="EMBL/GenBank/DDBJ databases">
        <title>Mesorhizobium composti sp. nov., isolated from compost.</title>
        <authorList>
            <person name="Lin S.-Y."/>
            <person name="Hameed A."/>
            <person name="Hsieh Y.-T."/>
            <person name="Young C.-C."/>
        </authorList>
    </citation>
    <scope>NUCLEOTIDE SEQUENCE [LARGE SCALE GENOMIC DNA]</scope>
    <source>
        <strain evidence="2 3">CC-YTH430</strain>
    </source>
</reference>